<dbReference type="PATRIC" id="fig|1341181.4.peg.1378"/>
<name>V6SQ44_9FLAO</name>
<protein>
    <recommendedName>
        <fullName evidence="2">Ig-like domain-containing protein</fullName>
    </recommendedName>
</protein>
<dbReference type="EMBL" id="AVGG01000005">
    <property type="protein sequence ID" value="ESU28803.1"/>
    <property type="molecule type" value="Genomic_DNA"/>
</dbReference>
<dbReference type="Pfam" id="PF19081">
    <property type="entry name" value="Ig_7"/>
    <property type="match status" value="1"/>
</dbReference>
<dbReference type="Gene3D" id="2.60.40.2700">
    <property type="match status" value="1"/>
</dbReference>
<sequence length="2052" mass="208957">MQKKLQPDKVFDRFGFKKQTRLLHGAFMALSLFCFSDGFSQSTLINPATDGGFNMGNTFAANGWTVANEGTGPIKWGLGTAASGTSSVGAITSGSATVTLSAPNANISVGQIVYGSYIPANTFVQSIAGTTLTLSQNATGSAPSATLGFGMFSGGISVGAVELTTAAVAANTYTLTLAAASPNVSVGMAIAPIAGVIDVDTYVASVSGTTIGLSKATINGSALAVAQTLTFSATSAAIAGNAAYITNDNGATNSFAGYSGARTVYFYKDVTVPLAEKAMTLTFDVKSAPSSGAGWQVWVAPITQTVTGTNTQVTSPFAHGVSWPGATLISFNSSPQVATTKTTAFIPKSFAGTPFRLIFVWTHGSAGTVPPAAIDNISLTSRIPEDITCAHSGLWSLPATWDGGKVPTHADNVIIDGTSETVMIDSRYSGCENLIMEGTNSLVQYAISTTVDEFTIANDLGILASGARFNNFDGATSPSGKYLKLGHNLDVGAGARFDSSVGSSSGLAGRLTLNGSLLQTVTVDPLGFMGGSAPGTNAFGNRAGVLNQLEVTNTAVVTPNVIWNVNGARINGSLLLTGGRVNVTSGNRLILGNFGSLSTITIAPGSGFTNGTVSRWVNSSNTKNVQPGTEYPGTDNNYKPYWYPFISSAGLDRSLYFLPDATPATAGELAVTYANANTVTGSLSIADGAYTVNKRYDGNWAFSTPDATSNATPVIYAPNATTPTNRVGVYANGAYEAIDGTSRLMNASAALAGTHQDGTAQPFVFRKDLSLANLTAAPVYVGVNDASALNTATGITSAASGDWNATSTWVGGVVPTCSNVVTIAFGHNVAVTTTANAAGVIIAKGATLTNNAGATTMTVGNCTTGNNAAFYNYGIHTMIAGNLKVNGFVAHKTGSFFNQTGGDIIIDSNDNGNAGTSVAFGGTSCKIETSNLNLTGGKITIVDPLVNIGTSISATSIGDYTSNTEGATGTFTRNGSITGSTASMGNIANIFAIGQVISGHPDIPAGTTITNITVGFFGFPYPPVTLTLSAPVTAAVPAGTPLNFSSMLNNCSSVVLGGNAANANLSLGTGVSGSGIQAGSVITGIVFAGNNLATDIVKITLSLPVTGLSTSPITSPQTLNFAAVNPGSYAVTLSAVNPNIVIGMTVSGTGIKPGTFVADISGAKLTLSEPIQAGAPSPLVMNFQAFNTQSSGSFIYASTNHYAAGLNHTLQIGDGVSTQNSSLISNGFNCQFQAAGGLFSLGNLTVNAPSGNDRFMNVSSNNVNNGYNMNVQGNLTVTAGSVFKKTFANATVYVGGNIVNNGTINFPQSSTSLYLGNYINGVAVPTALPQTISGTGTFATNQYSLTSTGFETASFPSMTVNNTSPAGVTLNVPIRLATSLTMTNGIVNTSTVNLLSIGNPDVTSTSGGSVSGGSATAYVNGPLAFANNTASTITQFRILPLGKNGKYLPLGFAATGGVELMGEAFDTNSGSVNTTNVSNLSADRWKLTRVGTAGAFTQYNVRLGSNGIANSRLIVHSAAENGTYDLVSTPASATTFDAAHFSMPTVPSIVLTTAQTGGFLGNFSYAEGPGCTGTPAPGATIASSASVCSGQSITLSLTTPTTGAGVTYQWQSSENGGTTWTNIAGATAATYVATPTTNTSYQCNVTCSASTVASTPVAVTTTTSSAVVTGDSNCTSGVADLTASGSSILNWYDAATGGNLVATGTAYSPNVATTTTYYVASASQSTGSVNTGAYEGTGTSSAIFRGIAFDVTNKLKLNTVTVYPKNTSALTPITITLFDNAGNIVPGTAPVSFTPTLVTGAVGTVSQVVPLNYSIPVGTGYRLMATYGLAATTNTLGNSTAAITYPTGSALKLTGNVTDLTSAISTAINTTNCFHNLTFDEYCEATPRVPVTATVVNTPAPTGAATQDSCGTGTIADFVVAGTGLIWYNASNVVIPTSTPAVLNTTYYVSQTVSGCEGPKLAILASGPCLGTDTFEIADLKYFPNPTKDQLTITARETITKVELYNLLGQQLRVLDNNTDTVQLNLGALTSSTYLVKVYSENKVQFFKVIKN</sequence>
<dbReference type="STRING" id="1341181.FLJC2902T_14000"/>
<proteinExistence type="predicted"/>
<feature type="domain" description="Ig-like" evidence="2">
    <location>
        <begin position="1577"/>
        <end position="1660"/>
    </location>
</feature>
<dbReference type="InterPro" id="IPR044023">
    <property type="entry name" value="Ig_7"/>
</dbReference>
<dbReference type="RefSeq" id="WP_023579039.1">
    <property type="nucleotide sequence ID" value="NZ_AVGG01000005.1"/>
</dbReference>
<gene>
    <name evidence="3" type="ORF">FLJC2902T_14000</name>
</gene>
<accession>V6SQ44</accession>
<dbReference type="NCBIfam" id="TIGR04183">
    <property type="entry name" value="Por_Secre_tail"/>
    <property type="match status" value="1"/>
</dbReference>
<evidence type="ECO:0000313" key="3">
    <source>
        <dbReference type="EMBL" id="ESU28803.1"/>
    </source>
</evidence>
<organism evidence="3 4">
    <name type="scientific">Flavobacterium limnosediminis JC2902</name>
    <dbReference type="NCBI Taxonomy" id="1341181"/>
    <lineage>
        <taxon>Bacteria</taxon>
        <taxon>Pseudomonadati</taxon>
        <taxon>Bacteroidota</taxon>
        <taxon>Flavobacteriia</taxon>
        <taxon>Flavobacteriales</taxon>
        <taxon>Flavobacteriaceae</taxon>
        <taxon>Flavobacterium</taxon>
    </lineage>
</organism>
<dbReference type="Pfam" id="PF18962">
    <property type="entry name" value="Por_Secre_tail"/>
    <property type="match status" value="1"/>
</dbReference>
<evidence type="ECO:0000256" key="1">
    <source>
        <dbReference type="ARBA" id="ARBA00022729"/>
    </source>
</evidence>
<evidence type="ECO:0000259" key="2">
    <source>
        <dbReference type="PROSITE" id="PS50835"/>
    </source>
</evidence>
<keyword evidence="4" id="KW-1185">Reference proteome</keyword>
<keyword evidence="1" id="KW-0732">Signal</keyword>
<comment type="caution">
    <text evidence="3">The sequence shown here is derived from an EMBL/GenBank/DDBJ whole genome shotgun (WGS) entry which is preliminary data.</text>
</comment>
<dbReference type="Proteomes" id="UP000018004">
    <property type="component" value="Unassembled WGS sequence"/>
</dbReference>
<dbReference type="eggNOG" id="COG3420">
    <property type="taxonomic scope" value="Bacteria"/>
</dbReference>
<reference evidence="3 4" key="1">
    <citation type="submission" date="2013-08" db="EMBL/GenBank/DDBJ databases">
        <title>Flavobacterium limnosediminis JC2902 genome sequencing.</title>
        <authorList>
            <person name="Lee K."/>
            <person name="Yi H."/>
            <person name="Park S."/>
            <person name="Chun J."/>
        </authorList>
    </citation>
    <scope>NUCLEOTIDE SEQUENCE [LARGE SCALE GENOMIC DNA]</scope>
    <source>
        <strain evidence="3 4">JC2902</strain>
    </source>
</reference>
<dbReference type="InterPro" id="IPR007110">
    <property type="entry name" value="Ig-like_dom"/>
</dbReference>
<dbReference type="InterPro" id="IPR026444">
    <property type="entry name" value="Secre_tail"/>
</dbReference>
<evidence type="ECO:0000313" key="4">
    <source>
        <dbReference type="Proteomes" id="UP000018004"/>
    </source>
</evidence>
<dbReference type="PROSITE" id="PS50835">
    <property type="entry name" value="IG_LIKE"/>
    <property type="match status" value="1"/>
</dbReference>